<gene>
    <name evidence="1" type="ORF">GXM_09004</name>
</gene>
<reference evidence="1 2" key="1">
    <citation type="submission" date="2019-10" db="EMBL/GenBank/DDBJ databases">
        <title>Genomic and transcriptomic insights into the perfect genentic adaptation of a filamentous nitrogen-fixing cyanobacterium to rice fields.</title>
        <authorList>
            <person name="Chen Z."/>
        </authorList>
    </citation>
    <scope>NUCLEOTIDE SEQUENCE [LARGE SCALE GENOMIC DNA]</scope>
    <source>
        <strain evidence="1">CCNUC1</strain>
    </source>
</reference>
<keyword evidence="2" id="KW-1185">Reference proteome</keyword>
<dbReference type="AlphaFoldDB" id="A0A5P8WFY0"/>
<accession>A0A5P8WFY0</accession>
<name>A0A5P8WFY0_9NOSO</name>
<proteinExistence type="predicted"/>
<sequence>MQLPLKVEDTEAASMTSFICDQIIDFEAKNHQCRRIFV</sequence>
<protein>
    <submittedName>
        <fullName evidence="1">Uncharacterized protein</fullName>
    </submittedName>
</protein>
<dbReference type="EMBL" id="CP045227">
    <property type="protein sequence ID" value="QFS51510.1"/>
    <property type="molecule type" value="Genomic_DNA"/>
</dbReference>
<evidence type="ECO:0000313" key="1">
    <source>
        <dbReference type="EMBL" id="QFS51510.1"/>
    </source>
</evidence>
<dbReference type="KEGG" id="nsh:GXM_09004"/>
<organism evidence="1 2">
    <name type="scientific">Nostoc sphaeroides CCNUC1</name>
    <dbReference type="NCBI Taxonomy" id="2653204"/>
    <lineage>
        <taxon>Bacteria</taxon>
        <taxon>Bacillati</taxon>
        <taxon>Cyanobacteriota</taxon>
        <taxon>Cyanophyceae</taxon>
        <taxon>Nostocales</taxon>
        <taxon>Nostocaceae</taxon>
        <taxon>Nostoc</taxon>
    </lineage>
</organism>
<evidence type="ECO:0000313" key="2">
    <source>
        <dbReference type="Proteomes" id="UP000326678"/>
    </source>
</evidence>
<dbReference type="Proteomes" id="UP000326678">
    <property type="component" value="Chromosome Gxm2"/>
</dbReference>